<dbReference type="OMA" id="LISAYMH"/>
<dbReference type="EC" id="2.8.2.-" evidence="11"/>
<reference evidence="12" key="2">
    <citation type="submission" date="2025-08" db="UniProtKB">
        <authorList>
            <consortium name="Ensembl"/>
        </authorList>
    </citation>
    <scope>IDENTIFICATION</scope>
</reference>
<dbReference type="GO" id="GO:0000139">
    <property type="term" value="C:Golgi membrane"/>
    <property type="evidence" value="ECO:0007669"/>
    <property type="project" value="UniProtKB-SubCell"/>
</dbReference>
<dbReference type="PANTHER" id="PTHR12137">
    <property type="entry name" value="CARBOHYDRATE SULFOTRANSFERASE"/>
    <property type="match status" value="1"/>
</dbReference>
<protein>
    <recommendedName>
        <fullName evidence="11">Carbohydrate sulfotransferase</fullName>
        <ecNumber evidence="11">2.8.2.-</ecNumber>
    </recommendedName>
</protein>
<evidence type="ECO:0000256" key="5">
    <source>
        <dbReference type="ARBA" id="ARBA00022968"/>
    </source>
</evidence>
<evidence type="ECO:0000256" key="11">
    <source>
        <dbReference type="RuleBase" id="RU364020"/>
    </source>
</evidence>
<evidence type="ECO:0000256" key="3">
    <source>
        <dbReference type="ARBA" id="ARBA00022679"/>
    </source>
</evidence>
<dbReference type="InterPro" id="IPR005331">
    <property type="entry name" value="Sulfotransferase"/>
</dbReference>
<keyword evidence="5 11" id="KW-0735">Signal-anchor</keyword>
<comment type="similarity">
    <text evidence="2 11">Belongs to the sulfotransferase 2 family.</text>
</comment>
<evidence type="ECO:0000256" key="6">
    <source>
        <dbReference type="ARBA" id="ARBA00022989"/>
    </source>
</evidence>
<organism evidence="12 13">
    <name type="scientific">Podarcis muralis</name>
    <name type="common">Wall lizard</name>
    <name type="synonym">Lacerta muralis</name>
    <dbReference type="NCBI Taxonomy" id="64176"/>
    <lineage>
        <taxon>Eukaryota</taxon>
        <taxon>Metazoa</taxon>
        <taxon>Chordata</taxon>
        <taxon>Craniata</taxon>
        <taxon>Vertebrata</taxon>
        <taxon>Euteleostomi</taxon>
        <taxon>Lepidosauria</taxon>
        <taxon>Squamata</taxon>
        <taxon>Bifurcata</taxon>
        <taxon>Unidentata</taxon>
        <taxon>Episquamata</taxon>
        <taxon>Laterata</taxon>
        <taxon>Lacertibaenia</taxon>
        <taxon>Lacertidae</taxon>
        <taxon>Podarcis</taxon>
    </lineage>
</organism>
<evidence type="ECO:0000256" key="4">
    <source>
        <dbReference type="ARBA" id="ARBA00022692"/>
    </source>
</evidence>
<sequence length="303" mass="35883">MRFLARLLTLAFLGFISLLWWRHLLWRNTAQNQGRLAMEDAEEDVPQTFDSLLHIQQLRKKALRSFCSERGKITRLPPTQQEASQALSSIMVDHKLHFLYCKTPATGVEGWERLLEMLLEKNVSLQLPIPHHQQFGSQKALSEYNRTSMEAIMQSYTKVMFVREPFQRLISAYMHGMADGLNFKEFVQYILYSGSRNRSMEWTPSVSLCRPCLVRYDYVIMFGFLDNEVRHLMLRAGLPENIRIPEFIDSKIRWTYRWLEEQMLSQLSLRERKGLCHFFRFDYHTFRFPRSLLWNLTCIPGSG</sequence>
<dbReference type="RefSeq" id="XP_028577582.1">
    <property type="nucleotide sequence ID" value="XM_028721749.1"/>
</dbReference>
<dbReference type="GO" id="GO:0016051">
    <property type="term" value="P:carbohydrate biosynthetic process"/>
    <property type="evidence" value="ECO:0007669"/>
    <property type="project" value="InterPro"/>
</dbReference>
<keyword evidence="7 11" id="KW-0333">Golgi apparatus</keyword>
<dbReference type="Pfam" id="PF03567">
    <property type="entry name" value="Sulfotransfer_2"/>
    <property type="match status" value="1"/>
</dbReference>
<dbReference type="OrthoDB" id="9896530at2759"/>
<keyword evidence="6" id="KW-1133">Transmembrane helix</keyword>
<evidence type="ECO:0000256" key="7">
    <source>
        <dbReference type="ARBA" id="ARBA00023034"/>
    </source>
</evidence>
<dbReference type="AlphaFoldDB" id="A0A670HTU9"/>
<reference evidence="12 13" key="1">
    <citation type="journal article" date="2019" name="Proc. Natl. Acad. Sci. U.S.A.">
        <title>Regulatory changes in pterin and carotenoid genes underlie balanced color polymorphisms in the wall lizard.</title>
        <authorList>
            <person name="Andrade P."/>
            <person name="Pinho C."/>
            <person name="Perez I de Lanuza G."/>
            <person name="Afonso S."/>
            <person name="Brejcha J."/>
            <person name="Rubin C.J."/>
            <person name="Wallerman O."/>
            <person name="Pereira P."/>
            <person name="Sabatino S.J."/>
            <person name="Bellati A."/>
            <person name="Pellitteri-Rosa D."/>
            <person name="Bosakova Z."/>
            <person name="Bunikis I."/>
            <person name="Carretero M.A."/>
            <person name="Feiner N."/>
            <person name="Marsik P."/>
            <person name="Pauperio F."/>
            <person name="Salvi D."/>
            <person name="Soler L."/>
            <person name="While G.M."/>
            <person name="Uller T."/>
            <person name="Font E."/>
            <person name="Andersson L."/>
            <person name="Carneiro M."/>
        </authorList>
    </citation>
    <scope>NUCLEOTIDE SEQUENCE</scope>
</reference>
<dbReference type="Proteomes" id="UP000472272">
    <property type="component" value="Chromosome 3"/>
</dbReference>
<dbReference type="Ensembl" id="ENSPMRT00000003191.1">
    <property type="protein sequence ID" value="ENSPMRP00000002981.1"/>
    <property type="gene ID" value="ENSPMRG00000002135.1"/>
</dbReference>
<dbReference type="PANTHER" id="PTHR12137:SF64">
    <property type="entry name" value="CARBOHYDRATE SULFOTRANSFERASE"/>
    <property type="match status" value="1"/>
</dbReference>
<evidence type="ECO:0000256" key="2">
    <source>
        <dbReference type="ARBA" id="ARBA00006339"/>
    </source>
</evidence>
<keyword evidence="10 11" id="KW-0119">Carbohydrate metabolism</keyword>
<evidence type="ECO:0000256" key="9">
    <source>
        <dbReference type="ARBA" id="ARBA00023180"/>
    </source>
</evidence>
<dbReference type="InterPro" id="IPR018011">
    <property type="entry name" value="Carb_sulfotrans_8-10"/>
</dbReference>
<evidence type="ECO:0000313" key="12">
    <source>
        <dbReference type="Ensembl" id="ENSPMRP00000002981.1"/>
    </source>
</evidence>
<keyword evidence="4" id="KW-0812">Transmembrane</keyword>
<proteinExistence type="inferred from homology"/>
<evidence type="ECO:0000256" key="8">
    <source>
        <dbReference type="ARBA" id="ARBA00023136"/>
    </source>
</evidence>
<keyword evidence="3 11" id="KW-0808">Transferase</keyword>
<dbReference type="GeneTree" id="ENSGT00940000162640"/>
<keyword evidence="13" id="KW-1185">Reference proteome</keyword>
<keyword evidence="9 11" id="KW-0325">Glycoprotein</keyword>
<dbReference type="KEGG" id="pmua:114593414"/>
<dbReference type="GO" id="GO:0050655">
    <property type="term" value="P:dermatan sulfate proteoglycan metabolic process"/>
    <property type="evidence" value="ECO:0007669"/>
    <property type="project" value="TreeGrafter"/>
</dbReference>
<reference evidence="12" key="3">
    <citation type="submission" date="2025-09" db="UniProtKB">
        <authorList>
            <consortium name="Ensembl"/>
        </authorList>
    </citation>
    <scope>IDENTIFICATION</scope>
</reference>
<evidence type="ECO:0000313" key="13">
    <source>
        <dbReference type="Proteomes" id="UP000472272"/>
    </source>
</evidence>
<gene>
    <name evidence="12" type="primary">LOC114593414</name>
</gene>
<evidence type="ECO:0000256" key="1">
    <source>
        <dbReference type="ARBA" id="ARBA00004323"/>
    </source>
</evidence>
<accession>A0A670HTU9</accession>
<dbReference type="GeneID" id="114593414"/>
<evidence type="ECO:0000256" key="10">
    <source>
        <dbReference type="ARBA" id="ARBA00023277"/>
    </source>
</evidence>
<dbReference type="GO" id="GO:0008146">
    <property type="term" value="F:sulfotransferase activity"/>
    <property type="evidence" value="ECO:0007669"/>
    <property type="project" value="InterPro"/>
</dbReference>
<comment type="subcellular location">
    <subcellularLocation>
        <location evidence="1 11">Golgi apparatus membrane</location>
        <topology evidence="1 11">Single-pass type II membrane protein</topology>
    </subcellularLocation>
</comment>
<name>A0A670HTU9_PODMU</name>
<keyword evidence="8" id="KW-0472">Membrane</keyword>